<keyword evidence="7" id="KW-0067">ATP-binding</keyword>
<evidence type="ECO:0000256" key="3">
    <source>
        <dbReference type="ARBA" id="ARBA00022763"/>
    </source>
</evidence>
<dbReference type="OrthoDB" id="9762834at2"/>
<evidence type="ECO:0000313" key="10">
    <source>
        <dbReference type="EMBL" id="BBO73361.1"/>
    </source>
</evidence>
<dbReference type="Proteomes" id="UP000427769">
    <property type="component" value="Chromosome"/>
</dbReference>
<evidence type="ECO:0000256" key="7">
    <source>
        <dbReference type="ARBA" id="ARBA00022840"/>
    </source>
</evidence>
<evidence type="ECO:0000256" key="6">
    <source>
        <dbReference type="ARBA" id="ARBA00022839"/>
    </source>
</evidence>
<reference evidence="10 11" key="1">
    <citation type="submission" date="2019-11" db="EMBL/GenBank/DDBJ databases">
        <title>Comparative genomics of hydrocarbon-degrading Desulfosarcina strains.</title>
        <authorList>
            <person name="Watanabe M."/>
            <person name="Kojima H."/>
            <person name="Fukui M."/>
        </authorList>
    </citation>
    <scope>NUCLEOTIDE SEQUENCE [LARGE SCALE GENOMIC DNA]</scope>
    <source>
        <strain evidence="10 11">PP31</strain>
    </source>
</reference>
<proteinExistence type="predicted"/>
<dbReference type="KEGG" id="dwd:DSCW_07780"/>
<evidence type="ECO:0000256" key="5">
    <source>
        <dbReference type="ARBA" id="ARBA00022806"/>
    </source>
</evidence>
<evidence type="ECO:0000313" key="11">
    <source>
        <dbReference type="Proteomes" id="UP000427769"/>
    </source>
</evidence>
<dbReference type="GO" id="GO:0006310">
    <property type="term" value="P:DNA recombination"/>
    <property type="evidence" value="ECO:0007669"/>
    <property type="project" value="TreeGrafter"/>
</dbReference>
<dbReference type="RefSeq" id="WP_155302475.1">
    <property type="nucleotide sequence ID" value="NZ_AP021875.1"/>
</dbReference>
<keyword evidence="11" id="KW-1185">Reference proteome</keyword>
<evidence type="ECO:0000256" key="4">
    <source>
        <dbReference type="ARBA" id="ARBA00022801"/>
    </source>
</evidence>
<dbReference type="PIRSF" id="PIRSF000980">
    <property type="entry name" value="RecC"/>
    <property type="match status" value="1"/>
</dbReference>
<keyword evidence="1" id="KW-0540">Nuclease</keyword>
<keyword evidence="3" id="KW-0227">DNA damage</keyword>
<dbReference type="PANTHER" id="PTHR30591">
    <property type="entry name" value="RECBCD ENZYME SUBUNIT RECC"/>
    <property type="match status" value="1"/>
</dbReference>
<evidence type="ECO:0000256" key="8">
    <source>
        <dbReference type="ARBA" id="ARBA00023125"/>
    </source>
</evidence>
<keyword evidence="4" id="KW-0378">Hydrolase</keyword>
<keyword evidence="8" id="KW-0238">DNA-binding</keyword>
<keyword evidence="6" id="KW-0269">Exonuclease</keyword>
<dbReference type="InterPro" id="IPR027417">
    <property type="entry name" value="P-loop_NTPase"/>
</dbReference>
<keyword evidence="5" id="KW-0347">Helicase</keyword>
<dbReference type="InterPro" id="IPR013986">
    <property type="entry name" value="DExx_box_DNA_helicase_dom_sf"/>
</dbReference>
<dbReference type="GO" id="GO:0003677">
    <property type="term" value="F:DNA binding"/>
    <property type="evidence" value="ECO:0007669"/>
    <property type="project" value="UniProtKB-KW"/>
</dbReference>
<dbReference type="Gene3D" id="3.40.50.10930">
    <property type="match status" value="1"/>
</dbReference>
<evidence type="ECO:0000256" key="9">
    <source>
        <dbReference type="ARBA" id="ARBA00023204"/>
    </source>
</evidence>
<dbReference type="PANTHER" id="PTHR30591:SF1">
    <property type="entry name" value="RECBCD ENZYME SUBUNIT RECC"/>
    <property type="match status" value="1"/>
</dbReference>
<keyword evidence="9" id="KW-0234">DNA repair</keyword>
<gene>
    <name evidence="10" type="ORF">DSCW_07780</name>
</gene>
<protein>
    <recommendedName>
        <fullName evidence="12">RecC C-terminal domain-containing protein</fullName>
    </recommendedName>
</protein>
<evidence type="ECO:0008006" key="12">
    <source>
        <dbReference type="Google" id="ProtNLM"/>
    </source>
</evidence>
<evidence type="ECO:0000256" key="2">
    <source>
        <dbReference type="ARBA" id="ARBA00022741"/>
    </source>
</evidence>
<dbReference type="InterPro" id="IPR006697">
    <property type="entry name" value="RecC"/>
</dbReference>
<dbReference type="GO" id="GO:0004386">
    <property type="term" value="F:helicase activity"/>
    <property type="evidence" value="ECO:0007669"/>
    <property type="project" value="UniProtKB-KW"/>
</dbReference>
<name>A0A5K7Z1J1_9BACT</name>
<dbReference type="GO" id="GO:0008854">
    <property type="term" value="F:exodeoxyribonuclease V activity"/>
    <property type="evidence" value="ECO:0007669"/>
    <property type="project" value="InterPro"/>
</dbReference>
<dbReference type="SUPFAM" id="SSF52540">
    <property type="entry name" value="P-loop containing nucleoside triphosphate hydrolases"/>
    <property type="match status" value="2"/>
</dbReference>
<accession>A0A5K7Z1J1</accession>
<dbReference type="Gene3D" id="3.40.50.300">
    <property type="entry name" value="P-loop containing nucleotide triphosphate hydrolases"/>
    <property type="match status" value="2"/>
</dbReference>
<organism evidence="10 11">
    <name type="scientific">Desulfosarcina widdelii</name>
    <dbReference type="NCBI Taxonomy" id="947919"/>
    <lineage>
        <taxon>Bacteria</taxon>
        <taxon>Pseudomonadati</taxon>
        <taxon>Thermodesulfobacteriota</taxon>
        <taxon>Desulfobacteria</taxon>
        <taxon>Desulfobacterales</taxon>
        <taxon>Desulfosarcinaceae</taxon>
        <taxon>Desulfosarcina</taxon>
    </lineage>
</organism>
<dbReference type="AlphaFoldDB" id="A0A5K7Z1J1"/>
<dbReference type="GO" id="GO:0009338">
    <property type="term" value="C:exodeoxyribonuclease V complex"/>
    <property type="evidence" value="ECO:0007669"/>
    <property type="project" value="InterPro"/>
</dbReference>
<sequence length="1186" mass="134354">MGVTLYFSNQLMPLVEKLQKNLAPKDAATNPLDPPVVIVPNMNLSKWIKLTCARRCGIFMNVDFQYLETGLWRMLRSLSDPAEPEPELLDRERMTLLLFFILMGSDSGTRDLAVVNRYLGSHEGRDREIRCWQLAEELSRLFQEYEYHRSDMIQRWQEDRPVDDAMERCQKRLYLDMVTLKNQLGQSGGRPMVSMGEYAEAVLGIAPADANPDDLAVERIHFFGLSQTSPFHLQLLARLESRFDIHIYSLNPSREYWEDIKTPSEKKWIRRNTSGRMALEEAEILAGELFSQADHSLLSAWGKPGRESIRLLCQLTDHDFQAGFTHPPSPDSVLAALGHGLLTLDAGDGPSASLAQDRSLQIVACPGIRREVETVYDSILVNLEADPTLCMTDIAVMVSDMARYKPVVDSVFSRQPGRIAYNLVDSVARTESVFARAVVAIMELARGNFSRKQVFDLLRNPCVMRKWRYDTNALSVWIRWADALGIFHGYENTVEGEEGGPGAGCFSWRQGLERLRLSRIMTLTTDAEGFDRPHFKGLVPFADLDATDDALVEKFCLLIESLARALEPFNIPAAASRHWRTAFFRVLDGFVEIAADMRGEEAVYRSLVQSFDHFVRYDDLAAIREGRDLTAEALWAFVTAHLDGISGGRGDYLTGGVTVAALMPMRPIPFKVVYVLGLEEGGFPGHEPENRLDLRTRKRRIGDITPVERNRYLFLEILISVGRKLYLSYVSRDLQKDRDLQPCSVVHQLRRYVEQHILGGETFKIRQIPIRPDSTEYIAQDASNDWSDVMVNNCPVDRLSCYRRSSLWAAFKERASTDERAVADRYHPDFEISKRALEDEAPPVVQMTTGLLRSYLLDPVDTVLRYHLGIGDPLDPTAEWAEVEDEPLASQFPMDYNIRTLPLHQWLATGLKADRFVYPERCLAEEFDALYADLSRKSLVPGGAFGSHDRARLKQQVAMVGEMLHPLIEQMQAARRFFPGVAMGTAVEASPILDGNVLRLDPVLITLPDDDELQSVELSGQLPWLWQAEDESWHCLVITGSNRKSRHADKYVVGPLLTLMALAVGGSSCPWSGANHIHLHVAYRSRVLSRQYELSARRSGIYMAALLKDFFTPLPLLWLPFTTVFDNRDLRDWIIADEIEGSDRAAFFLTLQEIMRTTADMRAEMAGAVLAPDILDRARQRFRVFV</sequence>
<dbReference type="EMBL" id="AP021875">
    <property type="protein sequence ID" value="BBO73361.1"/>
    <property type="molecule type" value="Genomic_DNA"/>
</dbReference>
<dbReference type="GO" id="GO:0005524">
    <property type="term" value="F:ATP binding"/>
    <property type="evidence" value="ECO:0007669"/>
    <property type="project" value="UniProtKB-KW"/>
</dbReference>
<dbReference type="Pfam" id="PF04257">
    <property type="entry name" value="Exonuc_V_gamma"/>
    <property type="match status" value="1"/>
</dbReference>
<evidence type="ECO:0000256" key="1">
    <source>
        <dbReference type="ARBA" id="ARBA00022722"/>
    </source>
</evidence>
<dbReference type="Gene3D" id="1.10.10.160">
    <property type="match status" value="1"/>
</dbReference>
<keyword evidence="2" id="KW-0547">Nucleotide-binding</keyword>
<dbReference type="GO" id="GO:0006281">
    <property type="term" value="P:DNA repair"/>
    <property type="evidence" value="ECO:0007669"/>
    <property type="project" value="UniProtKB-KW"/>
</dbReference>